<evidence type="ECO:0000256" key="5">
    <source>
        <dbReference type="ARBA" id="ARBA00022989"/>
    </source>
</evidence>
<feature type="domain" description="OmpA-like" evidence="10">
    <location>
        <begin position="164"/>
        <end position="283"/>
    </location>
</feature>
<evidence type="ECO:0000256" key="4">
    <source>
        <dbReference type="ARBA" id="ARBA00022692"/>
    </source>
</evidence>
<evidence type="ECO:0000313" key="12">
    <source>
        <dbReference type="Proteomes" id="UP000077255"/>
    </source>
</evidence>
<dbReference type="RefSeq" id="WP_063672183.1">
    <property type="nucleotide sequence ID" value="NZ_CP014841.1"/>
</dbReference>
<keyword evidence="3" id="KW-1003">Cell membrane</keyword>
<keyword evidence="12" id="KW-1185">Reference proteome</keyword>
<comment type="subcellular location">
    <subcellularLocation>
        <location evidence="1">Cell membrane</location>
        <topology evidence="1">Single-pass membrane protein</topology>
    </subcellularLocation>
</comment>
<dbReference type="CDD" id="cd07185">
    <property type="entry name" value="OmpA_C-like"/>
    <property type="match status" value="1"/>
</dbReference>
<keyword evidence="6 7" id="KW-0472">Membrane</keyword>
<name>A0A161J7H7_9GAMM</name>
<evidence type="ECO:0000256" key="8">
    <source>
        <dbReference type="SAM" id="Coils"/>
    </source>
</evidence>
<keyword evidence="8" id="KW-0175">Coiled coil</keyword>
<dbReference type="PANTHER" id="PTHR30329:SF21">
    <property type="entry name" value="LIPOPROTEIN YIAD-RELATED"/>
    <property type="match status" value="1"/>
</dbReference>
<organism evidence="11 12">
    <name type="scientific">Dyella thiooxydans</name>
    <dbReference type="NCBI Taxonomy" id="445710"/>
    <lineage>
        <taxon>Bacteria</taxon>
        <taxon>Pseudomonadati</taxon>
        <taxon>Pseudomonadota</taxon>
        <taxon>Gammaproteobacteria</taxon>
        <taxon>Lysobacterales</taxon>
        <taxon>Rhodanobacteraceae</taxon>
        <taxon>Dyella</taxon>
    </lineage>
</organism>
<dbReference type="InterPro" id="IPR025713">
    <property type="entry name" value="MotB-like_N_dom"/>
</dbReference>
<dbReference type="InterPro" id="IPR036737">
    <property type="entry name" value="OmpA-like_sf"/>
</dbReference>
<evidence type="ECO:0000259" key="10">
    <source>
        <dbReference type="PROSITE" id="PS51123"/>
    </source>
</evidence>
<dbReference type="InterPro" id="IPR050330">
    <property type="entry name" value="Bact_OuterMem_StrucFunc"/>
</dbReference>
<dbReference type="NCBIfam" id="NF006548">
    <property type="entry name" value="PRK09041.1"/>
    <property type="match status" value="1"/>
</dbReference>
<protein>
    <recommendedName>
        <fullName evidence="10">OmpA-like domain-containing protein</fullName>
    </recommendedName>
</protein>
<reference evidence="11 12" key="1">
    <citation type="submission" date="2016-02" db="EMBL/GenBank/DDBJ databases">
        <title>Complete genome sequencing and analysis of ATSB10, Dyella thiooxydans isolated from rhizosphere soil of sunflower (Helianthus annuus L.).</title>
        <authorList>
            <person name="Lee Y."/>
            <person name="Hwangbo K."/>
            <person name="Chung H."/>
            <person name="Yoo J."/>
            <person name="Kim K.Y."/>
            <person name="Sa T.M."/>
            <person name="Um Y."/>
            <person name="Madhaiyan M."/>
        </authorList>
    </citation>
    <scope>NUCLEOTIDE SEQUENCE [LARGE SCALE GENOMIC DNA]</scope>
    <source>
        <strain evidence="11 12">ATSB10</strain>
    </source>
</reference>
<comment type="similarity">
    <text evidence="2">Belongs to the MotB family.</text>
</comment>
<dbReference type="Gene3D" id="3.30.1330.60">
    <property type="entry name" value="OmpA-like domain"/>
    <property type="match status" value="1"/>
</dbReference>
<dbReference type="GO" id="GO:0005886">
    <property type="term" value="C:plasma membrane"/>
    <property type="evidence" value="ECO:0007669"/>
    <property type="project" value="UniProtKB-SubCell"/>
</dbReference>
<evidence type="ECO:0000256" key="1">
    <source>
        <dbReference type="ARBA" id="ARBA00004162"/>
    </source>
</evidence>
<dbReference type="Pfam" id="PF13677">
    <property type="entry name" value="MotB_plug"/>
    <property type="match status" value="1"/>
</dbReference>
<sequence>MSEDQGEPVIVVRKIKRISGGHHGGAWKVAYADFVTAMMAFFLVMWLLGQGTKQQKAAIAEYFNNPSMQQGQATVAPPGQVGAGGASDSMIKLGGAMDIPKGPGNERRYAKPQTSKEDLEKLAKAQEKARLEDLMQQLNAAIQKSQALAPFKDQLLLDITSEGLRIQIVDKQNRPMFDLGSARLKDYTVDILHELASFINKVPNPISISGHTDDAPYSNGRDYSNWELSADRANAARRALIEGGLQNGKIARVVGLADSVPFDKNDPGAAINRRISIIVMTHEAAEAAKSPEGADSAPAAAASAQPTADAAPAIAASLAASPVAPAMTVTAPSTPTVVESRSAANESAASAAPVGLATPAAQGLPPMPAAVRAVQDAGMSATVRPGREGAMPAAVRAIQAAGYPAAATTTRLP</sequence>
<dbReference type="PANTHER" id="PTHR30329">
    <property type="entry name" value="STATOR ELEMENT OF FLAGELLAR MOTOR COMPLEX"/>
    <property type="match status" value="1"/>
</dbReference>
<evidence type="ECO:0000256" key="7">
    <source>
        <dbReference type="PROSITE-ProRule" id="PRU00473"/>
    </source>
</evidence>
<dbReference type="PATRIC" id="fig|445710.3.peg.1802"/>
<evidence type="ECO:0000256" key="9">
    <source>
        <dbReference type="SAM" id="Phobius"/>
    </source>
</evidence>
<evidence type="ECO:0000256" key="3">
    <source>
        <dbReference type="ARBA" id="ARBA00022475"/>
    </source>
</evidence>
<dbReference type="Proteomes" id="UP000077255">
    <property type="component" value="Chromosome"/>
</dbReference>
<gene>
    <name evidence="11" type="ORF">ATSB10_18050</name>
</gene>
<feature type="coiled-coil region" evidence="8">
    <location>
        <begin position="121"/>
        <end position="148"/>
    </location>
</feature>
<dbReference type="SUPFAM" id="SSF103088">
    <property type="entry name" value="OmpA-like"/>
    <property type="match status" value="1"/>
</dbReference>
<dbReference type="PROSITE" id="PS51123">
    <property type="entry name" value="OMPA_2"/>
    <property type="match status" value="1"/>
</dbReference>
<dbReference type="Pfam" id="PF00691">
    <property type="entry name" value="OmpA"/>
    <property type="match status" value="1"/>
</dbReference>
<dbReference type="OrthoDB" id="9809186at2"/>
<dbReference type="InterPro" id="IPR006665">
    <property type="entry name" value="OmpA-like"/>
</dbReference>
<evidence type="ECO:0000313" key="11">
    <source>
        <dbReference type="EMBL" id="AND69259.1"/>
    </source>
</evidence>
<evidence type="ECO:0000256" key="2">
    <source>
        <dbReference type="ARBA" id="ARBA00008914"/>
    </source>
</evidence>
<keyword evidence="4 9" id="KW-0812">Transmembrane</keyword>
<dbReference type="AlphaFoldDB" id="A0A161J7H7"/>
<keyword evidence="5 9" id="KW-1133">Transmembrane helix</keyword>
<evidence type="ECO:0000256" key="6">
    <source>
        <dbReference type="ARBA" id="ARBA00023136"/>
    </source>
</evidence>
<dbReference type="KEGG" id="dtx:ATSB10_18050"/>
<accession>A0A161J7H7</accession>
<dbReference type="EMBL" id="CP014841">
    <property type="protein sequence ID" value="AND69259.1"/>
    <property type="molecule type" value="Genomic_DNA"/>
</dbReference>
<dbReference type="STRING" id="445710.ATSB10_18050"/>
<proteinExistence type="inferred from homology"/>
<feature type="transmembrane region" description="Helical" evidence="9">
    <location>
        <begin position="29"/>
        <end position="48"/>
    </location>
</feature>